<keyword evidence="3" id="KW-1185">Reference proteome</keyword>
<feature type="compositionally biased region" description="Basic and acidic residues" evidence="1">
    <location>
        <begin position="42"/>
        <end position="58"/>
    </location>
</feature>
<evidence type="ECO:0000313" key="2">
    <source>
        <dbReference type="EMBL" id="CAG5024371.1"/>
    </source>
</evidence>
<feature type="region of interest" description="Disordered" evidence="1">
    <location>
        <begin position="18"/>
        <end position="69"/>
    </location>
</feature>
<reference evidence="2" key="1">
    <citation type="submission" date="2021-04" db="EMBL/GenBank/DDBJ databases">
        <authorList>
            <person name="Tunstrom K."/>
        </authorList>
    </citation>
    <scope>NUCLEOTIDE SEQUENCE</scope>
</reference>
<protein>
    <submittedName>
        <fullName evidence="2">(apollo) hypothetical protein</fullName>
    </submittedName>
</protein>
<name>A0A8S3XGV0_PARAO</name>
<evidence type="ECO:0000313" key="3">
    <source>
        <dbReference type="Proteomes" id="UP000691718"/>
    </source>
</evidence>
<evidence type="ECO:0000256" key="1">
    <source>
        <dbReference type="SAM" id="MobiDB-lite"/>
    </source>
</evidence>
<dbReference type="Proteomes" id="UP000691718">
    <property type="component" value="Unassembled WGS sequence"/>
</dbReference>
<gene>
    <name evidence="2" type="ORF">PAPOLLO_LOCUS18128</name>
</gene>
<dbReference type="EMBL" id="CAJQZP010001163">
    <property type="protein sequence ID" value="CAG5024371.1"/>
    <property type="molecule type" value="Genomic_DNA"/>
</dbReference>
<dbReference type="OrthoDB" id="272500at2759"/>
<dbReference type="AlphaFoldDB" id="A0A8S3XGV0"/>
<organism evidence="2 3">
    <name type="scientific">Parnassius apollo</name>
    <name type="common">Apollo butterfly</name>
    <name type="synonym">Papilio apollo</name>
    <dbReference type="NCBI Taxonomy" id="110799"/>
    <lineage>
        <taxon>Eukaryota</taxon>
        <taxon>Metazoa</taxon>
        <taxon>Ecdysozoa</taxon>
        <taxon>Arthropoda</taxon>
        <taxon>Hexapoda</taxon>
        <taxon>Insecta</taxon>
        <taxon>Pterygota</taxon>
        <taxon>Neoptera</taxon>
        <taxon>Endopterygota</taxon>
        <taxon>Lepidoptera</taxon>
        <taxon>Glossata</taxon>
        <taxon>Ditrysia</taxon>
        <taxon>Papilionoidea</taxon>
        <taxon>Papilionidae</taxon>
        <taxon>Parnassiinae</taxon>
        <taxon>Parnassini</taxon>
        <taxon>Parnassius</taxon>
        <taxon>Parnassius</taxon>
    </lineage>
</organism>
<comment type="caution">
    <text evidence="2">The sequence shown here is derived from an EMBL/GenBank/DDBJ whole genome shotgun (WGS) entry which is preliminary data.</text>
</comment>
<proteinExistence type="predicted"/>
<sequence>MDVPVADVEPIVIEEIVENTEKKKTDEMVIDSTKSEPSTTESKGKEDMVDERIKENSPKKAAPVAEETPTTVITEIEEVTNEKVLSEAEDIIDDIEPLVEEPPANEDMEVLQSAGEVLEKECDEILSKVKDVTNLDTMSVKPSLNPIAEETMETGDSNDTVDRILDTAIQQMKQNEKSENVDTKKN</sequence>
<accession>A0A8S3XGV0</accession>